<dbReference type="InterPro" id="IPR001680">
    <property type="entry name" value="WD40_rpt"/>
</dbReference>
<evidence type="ECO:0000256" key="1">
    <source>
        <dbReference type="PROSITE-ProRule" id="PRU00221"/>
    </source>
</evidence>
<protein>
    <submittedName>
        <fullName evidence="3">Uncharacterized protein</fullName>
    </submittedName>
</protein>
<reference evidence="3 4" key="1">
    <citation type="submission" date="2024-01" db="EMBL/GenBank/DDBJ databases">
        <title>Genome assemblies of Stephania.</title>
        <authorList>
            <person name="Yang L."/>
        </authorList>
    </citation>
    <scope>NUCLEOTIDE SEQUENCE [LARGE SCALE GENOMIC DNA]</scope>
    <source>
        <strain evidence="3">YNDBR</strain>
        <tissue evidence="3">Leaf</tissue>
    </source>
</reference>
<dbReference type="EMBL" id="JBBNAF010000003">
    <property type="protein sequence ID" value="KAK9160862.1"/>
    <property type="molecule type" value="Genomic_DNA"/>
</dbReference>
<dbReference type="PROSITE" id="PS50082">
    <property type="entry name" value="WD_REPEATS_2"/>
    <property type="match status" value="1"/>
</dbReference>
<keyword evidence="2" id="KW-0472">Membrane</keyword>
<comment type="caution">
    <text evidence="3">The sequence shown here is derived from an EMBL/GenBank/DDBJ whole genome shotgun (WGS) entry which is preliminary data.</text>
</comment>
<dbReference type="PROSITE" id="PS50294">
    <property type="entry name" value="WD_REPEATS_REGION"/>
    <property type="match status" value="1"/>
</dbReference>
<keyword evidence="1" id="KW-0853">WD repeat</keyword>
<evidence type="ECO:0000313" key="3">
    <source>
        <dbReference type="EMBL" id="KAK9160862.1"/>
    </source>
</evidence>
<accession>A0AAP0KZT2</accession>
<keyword evidence="2" id="KW-0812">Transmembrane</keyword>
<keyword evidence="2" id="KW-1133">Transmembrane helix</keyword>
<feature type="repeat" description="WD" evidence="1">
    <location>
        <begin position="89"/>
        <end position="119"/>
    </location>
</feature>
<dbReference type="SUPFAM" id="SSF50978">
    <property type="entry name" value="WD40 repeat-like"/>
    <property type="match status" value="1"/>
</dbReference>
<organism evidence="3 4">
    <name type="scientific">Stephania yunnanensis</name>
    <dbReference type="NCBI Taxonomy" id="152371"/>
    <lineage>
        <taxon>Eukaryota</taxon>
        <taxon>Viridiplantae</taxon>
        <taxon>Streptophyta</taxon>
        <taxon>Embryophyta</taxon>
        <taxon>Tracheophyta</taxon>
        <taxon>Spermatophyta</taxon>
        <taxon>Magnoliopsida</taxon>
        <taxon>Ranunculales</taxon>
        <taxon>Menispermaceae</taxon>
        <taxon>Menispermoideae</taxon>
        <taxon>Cissampelideae</taxon>
        <taxon>Stephania</taxon>
    </lineage>
</organism>
<keyword evidence="4" id="KW-1185">Reference proteome</keyword>
<evidence type="ECO:0000256" key="2">
    <source>
        <dbReference type="SAM" id="Phobius"/>
    </source>
</evidence>
<proteinExistence type="predicted"/>
<feature type="transmembrane region" description="Helical" evidence="2">
    <location>
        <begin position="45"/>
        <end position="63"/>
    </location>
</feature>
<dbReference type="InterPro" id="IPR036322">
    <property type="entry name" value="WD40_repeat_dom_sf"/>
</dbReference>
<dbReference type="Proteomes" id="UP001420932">
    <property type="component" value="Unassembled WGS sequence"/>
</dbReference>
<gene>
    <name evidence="3" type="ORF">Syun_007203</name>
</gene>
<sequence>MQYILLYFHLILFGLKQYTKSSEGELAMEREHHDSHHRGFLSSYMIAIGCRICLLMSLLVFSLKHVIEFVRFLNCKPVLRLTGSRNLKLVMHGSPVIGIAWNDGDNLLVSSDADGTVIV</sequence>
<evidence type="ECO:0000313" key="4">
    <source>
        <dbReference type="Proteomes" id="UP001420932"/>
    </source>
</evidence>
<dbReference type="AlphaFoldDB" id="A0AAP0KZT2"/>
<name>A0AAP0KZT2_9MAGN</name>